<reference evidence="5" key="1">
    <citation type="submission" date="2019-10" db="EMBL/GenBank/DDBJ databases">
        <authorList>
            <person name="Zhang R."/>
            <person name="Pan Y."/>
            <person name="Wang J."/>
            <person name="Ma R."/>
            <person name="Yu S."/>
        </authorList>
    </citation>
    <scope>NUCLEOTIDE SEQUENCE</scope>
    <source>
        <strain evidence="5">LA-IB0</strain>
        <tissue evidence="5">Leaf</tissue>
    </source>
</reference>
<accession>A0AAV6X3R6</accession>
<dbReference type="PANTHER" id="PTHR34200:SF2">
    <property type="entry name" value="TRANSMEMBRANE PROTEIN"/>
    <property type="match status" value="1"/>
</dbReference>
<dbReference type="EMBL" id="WHWC01000009">
    <property type="protein sequence ID" value="KAG8377133.1"/>
    <property type="molecule type" value="Genomic_DNA"/>
</dbReference>
<feature type="transmembrane region" description="Helical" evidence="2">
    <location>
        <begin position="252"/>
        <end position="271"/>
    </location>
</feature>
<organism evidence="5 6">
    <name type="scientific">Buddleja alternifolia</name>
    <dbReference type="NCBI Taxonomy" id="168488"/>
    <lineage>
        <taxon>Eukaryota</taxon>
        <taxon>Viridiplantae</taxon>
        <taxon>Streptophyta</taxon>
        <taxon>Embryophyta</taxon>
        <taxon>Tracheophyta</taxon>
        <taxon>Spermatophyta</taxon>
        <taxon>Magnoliopsida</taxon>
        <taxon>eudicotyledons</taxon>
        <taxon>Gunneridae</taxon>
        <taxon>Pentapetalae</taxon>
        <taxon>asterids</taxon>
        <taxon>lamiids</taxon>
        <taxon>Lamiales</taxon>
        <taxon>Scrophulariaceae</taxon>
        <taxon>Buddlejeae</taxon>
        <taxon>Buddleja</taxon>
    </lineage>
</organism>
<feature type="region of interest" description="Disordered" evidence="1">
    <location>
        <begin position="307"/>
        <end position="354"/>
    </location>
</feature>
<keyword evidence="2" id="KW-0472">Membrane</keyword>
<keyword evidence="3" id="KW-0732">Signal</keyword>
<gene>
    <name evidence="5" type="ORF">BUALT_Bualt09G0136700</name>
</gene>
<feature type="compositionally biased region" description="Acidic residues" evidence="1">
    <location>
        <begin position="310"/>
        <end position="319"/>
    </location>
</feature>
<evidence type="ECO:0000313" key="5">
    <source>
        <dbReference type="EMBL" id="KAG8377133.1"/>
    </source>
</evidence>
<dbReference type="Pfam" id="PF24053">
    <property type="entry name" value="DUF7356"/>
    <property type="match status" value="1"/>
</dbReference>
<protein>
    <recommendedName>
        <fullName evidence="4">DUF7356 domain-containing protein</fullName>
    </recommendedName>
</protein>
<feature type="region of interest" description="Disordered" evidence="1">
    <location>
        <begin position="36"/>
        <end position="139"/>
    </location>
</feature>
<sequence length="354" mass="38515">MDKNGVFGVILIFVLVSNTCNASFVFHLRKLITSTESNNGTTTSQVSPTGSPVNESNTNPTNAEKSPIEKHKESQMSNQKNNETSPADSKSSKKNDNDNENSAAPSLPAGKNGDKTDIGNGKATNGTTPNLDHRSSCEGSLTRCRDKEMLACIEPSKDNGSKEVFLVLQNDGESTFTVNINLPNTLKNALPALEVPKHETRRMDISSIVGKSTELIVNSGNAKCVLYLVNPVSVDNLIQQLSFYSKQVTPIYAVYAFFLLALLSGGMWACCKLREKNNRQDGIPYQELEMGLPESASAVNVDVAEGWDHDWDDDDWDEDSAVKSPSGNGVRSVSADGLTSRSSKKDGWENNWDD</sequence>
<evidence type="ECO:0000256" key="2">
    <source>
        <dbReference type="SAM" id="Phobius"/>
    </source>
</evidence>
<dbReference type="Proteomes" id="UP000826271">
    <property type="component" value="Unassembled WGS sequence"/>
</dbReference>
<feature type="signal peptide" evidence="3">
    <location>
        <begin position="1"/>
        <end position="22"/>
    </location>
</feature>
<comment type="caution">
    <text evidence="5">The sequence shown here is derived from an EMBL/GenBank/DDBJ whole genome shotgun (WGS) entry which is preliminary data.</text>
</comment>
<feature type="compositionally biased region" description="Polar residues" evidence="1">
    <location>
        <begin position="45"/>
        <end position="64"/>
    </location>
</feature>
<feature type="compositionally biased region" description="Polar residues" evidence="1">
    <location>
        <begin position="323"/>
        <end position="341"/>
    </location>
</feature>
<dbReference type="InterPro" id="IPR055780">
    <property type="entry name" value="DUF7356"/>
</dbReference>
<dbReference type="PANTHER" id="PTHR34200">
    <property type="entry name" value="DENTIN SIALOPHOSPHOPROTEIN-LIKE ISOFORM X1"/>
    <property type="match status" value="1"/>
</dbReference>
<evidence type="ECO:0000256" key="3">
    <source>
        <dbReference type="SAM" id="SignalP"/>
    </source>
</evidence>
<evidence type="ECO:0000259" key="4">
    <source>
        <dbReference type="Pfam" id="PF24053"/>
    </source>
</evidence>
<feature type="domain" description="DUF7356" evidence="4">
    <location>
        <begin position="132"/>
        <end position="231"/>
    </location>
</feature>
<keyword evidence="2" id="KW-1133">Transmembrane helix</keyword>
<keyword evidence="2" id="KW-0812">Transmembrane</keyword>
<evidence type="ECO:0000256" key="1">
    <source>
        <dbReference type="SAM" id="MobiDB-lite"/>
    </source>
</evidence>
<evidence type="ECO:0000313" key="6">
    <source>
        <dbReference type="Proteomes" id="UP000826271"/>
    </source>
</evidence>
<feature type="compositionally biased region" description="Polar residues" evidence="1">
    <location>
        <begin position="75"/>
        <end position="87"/>
    </location>
</feature>
<keyword evidence="6" id="KW-1185">Reference proteome</keyword>
<dbReference type="AlphaFoldDB" id="A0AAV6X3R6"/>
<proteinExistence type="predicted"/>
<name>A0AAV6X3R6_9LAMI</name>
<feature type="chain" id="PRO_5043888182" description="DUF7356 domain-containing protein" evidence="3">
    <location>
        <begin position="23"/>
        <end position="354"/>
    </location>
</feature>